<feature type="compositionally biased region" description="Polar residues" evidence="1">
    <location>
        <begin position="63"/>
        <end position="73"/>
    </location>
</feature>
<gene>
    <name evidence="2" type="ORF">FYJ83_10685</name>
</gene>
<dbReference type="Proteomes" id="UP000469523">
    <property type="component" value="Unassembled WGS sequence"/>
</dbReference>
<dbReference type="RefSeq" id="WP_154440464.1">
    <property type="nucleotide sequence ID" value="NZ_VUNQ01000021.1"/>
</dbReference>
<evidence type="ECO:0008006" key="4">
    <source>
        <dbReference type="Google" id="ProtNLM"/>
    </source>
</evidence>
<proteinExistence type="predicted"/>
<dbReference type="AlphaFoldDB" id="A0A6N7XZL6"/>
<evidence type="ECO:0000313" key="3">
    <source>
        <dbReference type="Proteomes" id="UP000469523"/>
    </source>
</evidence>
<evidence type="ECO:0000313" key="2">
    <source>
        <dbReference type="EMBL" id="MSU01935.1"/>
    </source>
</evidence>
<name>A0A6N7XZL6_9FIRM</name>
<comment type="caution">
    <text evidence="2">The sequence shown here is derived from an EMBL/GenBank/DDBJ whole genome shotgun (WGS) entry which is preliminary data.</text>
</comment>
<organism evidence="2 3">
    <name type="scientific">Tissierella pigra</name>
    <dbReference type="NCBI Taxonomy" id="2607614"/>
    <lineage>
        <taxon>Bacteria</taxon>
        <taxon>Bacillati</taxon>
        <taxon>Bacillota</taxon>
        <taxon>Tissierellia</taxon>
        <taxon>Tissierellales</taxon>
        <taxon>Tissierellaceae</taxon>
        <taxon>Tissierella</taxon>
    </lineage>
</organism>
<accession>A0A6N7XZL6</accession>
<feature type="region of interest" description="Disordered" evidence="1">
    <location>
        <begin position="63"/>
        <end position="97"/>
    </location>
</feature>
<keyword evidence="3" id="KW-1185">Reference proteome</keyword>
<reference evidence="2 3" key="1">
    <citation type="submission" date="2019-09" db="EMBL/GenBank/DDBJ databases">
        <title>In-depth cultivation of the pig gut microbiome towards novel bacterial diversity and tailored functional studies.</title>
        <authorList>
            <person name="Wylensek D."/>
            <person name="Hitch T.C.A."/>
            <person name="Clavel T."/>
        </authorList>
    </citation>
    <scope>NUCLEOTIDE SEQUENCE [LARGE SCALE GENOMIC DNA]</scope>
    <source>
        <strain evidence="2 3">WCA3-693-APC-4?</strain>
    </source>
</reference>
<evidence type="ECO:0000256" key="1">
    <source>
        <dbReference type="SAM" id="MobiDB-lite"/>
    </source>
</evidence>
<dbReference type="EMBL" id="VUNQ01000021">
    <property type="protein sequence ID" value="MSU01935.1"/>
    <property type="molecule type" value="Genomic_DNA"/>
</dbReference>
<protein>
    <recommendedName>
        <fullName evidence="4">HK97 gp10 family phage protein</fullName>
    </recommendedName>
</protein>
<feature type="region of interest" description="Disordered" evidence="1">
    <location>
        <begin position="1"/>
        <end position="26"/>
    </location>
</feature>
<sequence>MKDLQQELLNEAKQGMQTPEGKESLHDEEIKDVANVIAASIAGGAWAVMDEFGTGSLMDTSNPALESYKNSPAWNPARRDNKIRTRPNTSGQVDIFGNPITGHGKGGFDLEGAGIFSPTPPSHAIKTAARWMENGRMKEKIKETIRNFPFSKFIITDKN</sequence>